<dbReference type="PROSITE" id="PS00108">
    <property type="entry name" value="PROTEIN_KINASE_ST"/>
    <property type="match status" value="1"/>
</dbReference>
<dbReference type="Pfam" id="PF00069">
    <property type="entry name" value="Pkinase"/>
    <property type="match status" value="1"/>
</dbReference>
<dbReference type="STRING" id="451379.A0A0N5AGW7"/>
<evidence type="ECO:0000256" key="6">
    <source>
        <dbReference type="ARBA" id="ARBA00038035"/>
    </source>
</evidence>
<dbReference type="InterPro" id="IPR008271">
    <property type="entry name" value="Ser/Thr_kinase_AS"/>
</dbReference>
<dbReference type="WBParaSite" id="SMUV_0000359501-mRNA-1">
    <property type="protein sequence ID" value="SMUV_0000359501-mRNA-1"/>
    <property type="gene ID" value="SMUV_0000359501"/>
</dbReference>
<dbReference type="GO" id="GO:0051403">
    <property type="term" value="P:stress-activated MAPK cascade"/>
    <property type="evidence" value="ECO:0007669"/>
    <property type="project" value="TreeGrafter"/>
</dbReference>
<keyword evidence="1 9" id="KW-0723">Serine/threonine-protein kinase</keyword>
<dbReference type="PROSITE" id="PS50011">
    <property type="entry name" value="PROTEIN_KINASE_DOM"/>
    <property type="match status" value="1"/>
</dbReference>
<dbReference type="GO" id="GO:0005524">
    <property type="term" value="F:ATP binding"/>
    <property type="evidence" value="ECO:0007669"/>
    <property type="project" value="UniProtKB-UniRule"/>
</dbReference>
<evidence type="ECO:0000313" key="12">
    <source>
        <dbReference type="WBParaSite" id="SMUV_0000359501-mRNA-1"/>
    </source>
</evidence>
<accession>A0A0N5AGW7</accession>
<keyword evidence="5 8" id="KW-0067">ATP-binding</keyword>
<feature type="domain" description="Protein kinase" evidence="10">
    <location>
        <begin position="57"/>
        <end position="317"/>
    </location>
</feature>
<dbReference type="SUPFAM" id="SSF56112">
    <property type="entry name" value="Protein kinase-like (PK-like)"/>
    <property type="match status" value="1"/>
</dbReference>
<dbReference type="PANTHER" id="PTHR48013:SF11">
    <property type="entry name" value="LICORNE"/>
    <property type="match status" value="1"/>
</dbReference>
<dbReference type="AlphaFoldDB" id="A0A0N5AGW7"/>
<evidence type="ECO:0000256" key="3">
    <source>
        <dbReference type="ARBA" id="ARBA00022741"/>
    </source>
</evidence>
<evidence type="ECO:0000256" key="5">
    <source>
        <dbReference type="ARBA" id="ARBA00022840"/>
    </source>
</evidence>
<keyword evidence="11" id="KW-1185">Reference proteome</keyword>
<evidence type="ECO:0000256" key="8">
    <source>
        <dbReference type="PROSITE-ProRule" id="PRU10141"/>
    </source>
</evidence>
<dbReference type="Gene3D" id="1.10.510.10">
    <property type="entry name" value="Transferase(Phosphotransferase) domain 1"/>
    <property type="match status" value="1"/>
</dbReference>
<evidence type="ECO:0000259" key="10">
    <source>
        <dbReference type="PROSITE" id="PS50011"/>
    </source>
</evidence>
<evidence type="ECO:0000256" key="1">
    <source>
        <dbReference type="ARBA" id="ARBA00022527"/>
    </source>
</evidence>
<sequence length="335" mass="37874">MERPPTLPTTFITDERLMELSRFSKDDEVERKYNEIKKRSGILTIMGLEIACERSDIEEICDLGRGAFGAVKKAVCKKTNTFMAVKIIPLTDSPENNKRTVMDMDVIMHAHDCPNIVKCYGCFVCESEVRICMEVMQMCLEKLLLKAHRFPEKIVGKVTVSALSALQYLGEKLRIMHRDVKPSNILINLQGTIKMCDFGISGHLLDTSKAATDTKGCIAYLAPERIGTTSDYGVKADVWSLGITLVELATGVYPYGVSKNDFELLTKINSYPPPKIEPSERFSQEFCSFISHCLQKEPEKRLNYRGLSVSFLTHDYLLPCSFRYYILSAIALYVM</sequence>
<evidence type="ECO:0000256" key="4">
    <source>
        <dbReference type="ARBA" id="ARBA00022777"/>
    </source>
</evidence>
<dbReference type="InterPro" id="IPR011009">
    <property type="entry name" value="Kinase-like_dom_sf"/>
</dbReference>
<evidence type="ECO:0000256" key="2">
    <source>
        <dbReference type="ARBA" id="ARBA00022679"/>
    </source>
</evidence>
<evidence type="ECO:0000256" key="7">
    <source>
        <dbReference type="ARBA" id="ARBA00038999"/>
    </source>
</evidence>
<organism evidence="11 12">
    <name type="scientific">Syphacia muris</name>
    <dbReference type="NCBI Taxonomy" id="451379"/>
    <lineage>
        <taxon>Eukaryota</taxon>
        <taxon>Metazoa</taxon>
        <taxon>Ecdysozoa</taxon>
        <taxon>Nematoda</taxon>
        <taxon>Chromadorea</taxon>
        <taxon>Rhabditida</taxon>
        <taxon>Spirurina</taxon>
        <taxon>Oxyuridomorpha</taxon>
        <taxon>Oxyuroidea</taxon>
        <taxon>Oxyuridae</taxon>
        <taxon>Syphacia</taxon>
    </lineage>
</organism>
<evidence type="ECO:0000313" key="11">
    <source>
        <dbReference type="Proteomes" id="UP000046393"/>
    </source>
</evidence>
<keyword evidence="3 8" id="KW-0547">Nucleotide-binding</keyword>
<reference evidence="12" key="1">
    <citation type="submission" date="2017-02" db="UniProtKB">
        <authorList>
            <consortium name="WormBaseParasite"/>
        </authorList>
    </citation>
    <scope>IDENTIFICATION</scope>
</reference>
<keyword evidence="2" id="KW-0808">Transferase</keyword>
<dbReference type="SMART" id="SM00220">
    <property type="entry name" value="S_TKc"/>
    <property type="match status" value="1"/>
</dbReference>
<comment type="similarity">
    <text evidence="6">Belongs to the protein kinase superfamily. STE Ser/Thr protein kinase family. MAP kinase kinase subfamily.</text>
</comment>
<feature type="binding site" evidence="8">
    <location>
        <position position="86"/>
    </location>
    <ligand>
        <name>ATP</name>
        <dbReference type="ChEBI" id="CHEBI:30616"/>
    </ligand>
</feature>
<dbReference type="GO" id="GO:0004674">
    <property type="term" value="F:protein serine/threonine kinase activity"/>
    <property type="evidence" value="ECO:0007669"/>
    <property type="project" value="UniProtKB-KW"/>
</dbReference>
<proteinExistence type="inferred from homology"/>
<dbReference type="FunFam" id="3.30.200.20:FF:000040">
    <property type="entry name" value="Dual specificity mitogen-activated protein kinase kinase"/>
    <property type="match status" value="1"/>
</dbReference>
<dbReference type="InterPro" id="IPR000719">
    <property type="entry name" value="Prot_kinase_dom"/>
</dbReference>
<dbReference type="Gene3D" id="3.30.200.20">
    <property type="entry name" value="Phosphorylase Kinase, domain 1"/>
    <property type="match status" value="1"/>
</dbReference>
<dbReference type="PROSITE" id="PS00107">
    <property type="entry name" value="PROTEIN_KINASE_ATP"/>
    <property type="match status" value="1"/>
</dbReference>
<dbReference type="PANTHER" id="PTHR48013">
    <property type="entry name" value="DUAL SPECIFICITY MITOGEN-ACTIVATED PROTEIN KINASE KINASE 5-RELATED"/>
    <property type="match status" value="1"/>
</dbReference>
<evidence type="ECO:0000256" key="9">
    <source>
        <dbReference type="RuleBase" id="RU000304"/>
    </source>
</evidence>
<dbReference type="EC" id="2.7.12.2" evidence="7"/>
<dbReference type="Proteomes" id="UP000046393">
    <property type="component" value="Unplaced"/>
</dbReference>
<dbReference type="InterPro" id="IPR017441">
    <property type="entry name" value="Protein_kinase_ATP_BS"/>
</dbReference>
<protein>
    <recommendedName>
        <fullName evidence="7">mitogen-activated protein kinase kinase</fullName>
        <ecNumber evidence="7">2.7.12.2</ecNumber>
    </recommendedName>
</protein>
<dbReference type="GO" id="GO:0004708">
    <property type="term" value="F:MAP kinase kinase activity"/>
    <property type="evidence" value="ECO:0007669"/>
    <property type="project" value="UniProtKB-EC"/>
</dbReference>
<keyword evidence="4" id="KW-0418">Kinase</keyword>
<name>A0A0N5AGW7_9BILA</name>